<dbReference type="VEuPathDB" id="MicrosporidiaDB:EHP00_2163"/>
<evidence type="ECO:0000313" key="2">
    <source>
        <dbReference type="EMBL" id="OQS54394.1"/>
    </source>
</evidence>
<dbReference type="EMBL" id="MNPJ01000020">
    <property type="protein sequence ID" value="OQS54394.1"/>
    <property type="molecule type" value="Genomic_DNA"/>
</dbReference>
<evidence type="ECO:0000313" key="3">
    <source>
        <dbReference type="Proteomes" id="UP000192758"/>
    </source>
</evidence>
<proteinExistence type="predicted"/>
<evidence type="ECO:0000256" key="1">
    <source>
        <dbReference type="SAM" id="MobiDB-lite"/>
    </source>
</evidence>
<feature type="compositionally biased region" description="Basic and acidic residues" evidence="1">
    <location>
        <begin position="11"/>
        <end position="21"/>
    </location>
</feature>
<feature type="region of interest" description="Disordered" evidence="1">
    <location>
        <begin position="1"/>
        <end position="21"/>
    </location>
</feature>
<organism evidence="2 3">
    <name type="scientific">Ecytonucleospora hepatopenaei</name>
    <dbReference type="NCBI Taxonomy" id="646526"/>
    <lineage>
        <taxon>Eukaryota</taxon>
        <taxon>Fungi</taxon>
        <taxon>Fungi incertae sedis</taxon>
        <taxon>Microsporidia</taxon>
        <taxon>Enterocytozoonidae</taxon>
        <taxon>Ecytonucleospora</taxon>
    </lineage>
</organism>
<dbReference type="OrthoDB" id="514777at2759"/>
<dbReference type="STRING" id="646526.A0A1W0E579"/>
<dbReference type="Proteomes" id="UP000192758">
    <property type="component" value="Unassembled WGS sequence"/>
</dbReference>
<dbReference type="SUPFAM" id="SSF48371">
    <property type="entry name" value="ARM repeat"/>
    <property type="match status" value="1"/>
</dbReference>
<dbReference type="Gene3D" id="1.25.40.180">
    <property type="match status" value="1"/>
</dbReference>
<protein>
    <submittedName>
        <fullName evidence="2">Uncharacterized protein</fullName>
    </submittedName>
</protein>
<dbReference type="AlphaFoldDB" id="A0A1W0E579"/>
<sequence length="589" mass="67554">MHSNSNSNSSSDKHSAEESKHAFVLTGPDGKALNFAEISSSESESDDVAIKNDKVLISSVELKNGSGISLRTETPFFDFSSIKNEISINDLFEKENSNKTLKIDCTNDLYGFILSEYLSNKFKAPVYDALRKEVDSCLEEEASSVKLNFIIAKKEKTMQEKLQDIQNKRHSVLEDAKLLFNKVTLDKVPLFTKELKELKFETIDEMKELASFVFGKVIAEKNFVATYTKMVYLLKKDFKCEEEKALNKEQTCFFGTLLKLMYKKINEKHNFNQSKVLTRDNKKEAEIEAEIENAELVRKTKRNQALGAIAFCVRMYIDTVTGVANVKKAVDILTQTSSGENVELVCEILNLGAVYLNVKHKELVKSAFNFVKENNKFGPRIEIIVEQTEEKLHVLAADENSTKPGNSFASMFSVRKSAAPKKEVEKTEDQKIVEYFDKEVLPDISSCHDAYDLDDVKDVIYNGLKKFDPSKFMFNFFVFAVTEYKNGKKLCDMYSLILKDDIKEVFTPLQKVRQDLTMHYIDYPNSKIQYPEMLCHVLSTGNITREQFNELQVPDYENKIKELVHKWQGEGDERLQRIFTESEIEKITM</sequence>
<comment type="caution">
    <text evidence="2">The sequence shown here is derived from an EMBL/GenBank/DDBJ whole genome shotgun (WGS) entry which is preliminary data.</text>
</comment>
<dbReference type="InterPro" id="IPR016024">
    <property type="entry name" value="ARM-type_fold"/>
</dbReference>
<reference evidence="2 3" key="1">
    <citation type="journal article" date="2017" name="Environ. Microbiol.">
        <title>Decay of the glycolytic pathway and adaptation to intranuclear parasitism within Enterocytozoonidae microsporidia.</title>
        <authorList>
            <person name="Wiredu Boakye D."/>
            <person name="Jaroenlak P."/>
            <person name="Prachumwat A."/>
            <person name="Williams T.A."/>
            <person name="Bateman K.S."/>
            <person name="Itsathitphaisarn O."/>
            <person name="Sritunyalucksana K."/>
            <person name="Paszkiewicz K.H."/>
            <person name="Moore K.A."/>
            <person name="Stentiford G.D."/>
            <person name="Williams B.A."/>
        </authorList>
    </citation>
    <scope>NUCLEOTIDE SEQUENCE [LARGE SCALE GENOMIC DNA]</scope>
    <source>
        <strain evidence="2 3">TH1</strain>
    </source>
</reference>
<feature type="compositionally biased region" description="Low complexity" evidence="1">
    <location>
        <begin position="1"/>
        <end position="10"/>
    </location>
</feature>
<accession>A0A1W0E579</accession>
<keyword evidence="3" id="KW-1185">Reference proteome</keyword>
<gene>
    <name evidence="2" type="ORF">EHP00_2163</name>
</gene>
<name>A0A1W0E579_9MICR</name>